<dbReference type="PANTHER" id="PTHR47534">
    <property type="entry name" value="YALI0E05731P"/>
    <property type="match status" value="1"/>
</dbReference>
<dbReference type="GO" id="GO:0016491">
    <property type="term" value="F:oxidoreductase activity"/>
    <property type="evidence" value="ECO:0007669"/>
    <property type="project" value="UniProtKB-KW"/>
</dbReference>
<evidence type="ECO:0000313" key="3">
    <source>
        <dbReference type="Proteomes" id="UP000287166"/>
    </source>
</evidence>
<proteinExistence type="predicted"/>
<dbReference type="Pfam" id="PF00106">
    <property type="entry name" value="adh_short"/>
    <property type="match status" value="1"/>
</dbReference>
<dbReference type="OrthoDB" id="2898509at2759"/>
<dbReference type="EMBL" id="BFAD01000014">
    <property type="protein sequence ID" value="GBE88819.1"/>
    <property type="molecule type" value="Genomic_DNA"/>
</dbReference>
<dbReference type="GeneID" id="38785736"/>
<reference evidence="2 3" key="1">
    <citation type="journal article" date="2018" name="Sci. Rep.">
        <title>Genome sequence of the cauliflower mushroom Sparassis crispa (Hanabiratake) and its association with beneficial usage.</title>
        <authorList>
            <person name="Kiyama R."/>
            <person name="Furutani Y."/>
            <person name="Kawaguchi K."/>
            <person name="Nakanishi T."/>
        </authorList>
    </citation>
    <scope>NUCLEOTIDE SEQUENCE [LARGE SCALE GENOMIC DNA]</scope>
</reference>
<evidence type="ECO:0000256" key="1">
    <source>
        <dbReference type="ARBA" id="ARBA00023002"/>
    </source>
</evidence>
<dbReference type="RefSeq" id="XP_027619732.1">
    <property type="nucleotide sequence ID" value="XM_027763931.1"/>
</dbReference>
<protein>
    <submittedName>
        <fullName evidence="2">Oxidoreductase andH</fullName>
    </submittedName>
</protein>
<organism evidence="2 3">
    <name type="scientific">Sparassis crispa</name>
    <dbReference type="NCBI Taxonomy" id="139825"/>
    <lineage>
        <taxon>Eukaryota</taxon>
        <taxon>Fungi</taxon>
        <taxon>Dikarya</taxon>
        <taxon>Basidiomycota</taxon>
        <taxon>Agaricomycotina</taxon>
        <taxon>Agaricomycetes</taxon>
        <taxon>Polyporales</taxon>
        <taxon>Sparassidaceae</taxon>
        <taxon>Sparassis</taxon>
    </lineage>
</organism>
<dbReference type="STRING" id="139825.A0A401H349"/>
<keyword evidence="1" id="KW-0560">Oxidoreductase</keyword>
<evidence type="ECO:0000313" key="2">
    <source>
        <dbReference type="EMBL" id="GBE88819.1"/>
    </source>
</evidence>
<sequence length="306" mass="33390">MPSLSAVRAANAAFSPSYIPVAIFVGGTSGIGQGVAEAFARHTHGNAHIILCGRNRAAAEAIIASFPKPTSPSALHEFVQCDASRMKNIEATTQELRARLPKVNFLVLSPGIMTMRGRNETPEGIDYKLALHYYARWKFTRDLLPLLAKAKDGGEDAKVLSVLAAGKGGPIDVNDLGLKKTFSLKNAALGATTYNDLMVESFAQQQPNIAFTHSYPGIVRTGLFSSSHWLLRPAAAAVTYATYPFSVDIETCGEYMLYALMQGQKGAYRRDEHGDDIGKKNYYGSDEERTRLWDHTVEEVDRASQS</sequence>
<dbReference type="InterPro" id="IPR052228">
    <property type="entry name" value="Sec_Metab_Biosynth_Oxidored"/>
</dbReference>
<comment type="caution">
    <text evidence="2">The sequence shown here is derived from an EMBL/GenBank/DDBJ whole genome shotgun (WGS) entry which is preliminary data.</text>
</comment>
<dbReference type="Gene3D" id="3.40.50.720">
    <property type="entry name" value="NAD(P)-binding Rossmann-like Domain"/>
    <property type="match status" value="1"/>
</dbReference>
<name>A0A401H349_9APHY</name>
<dbReference type="InterPro" id="IPR036291">
    <property type="entry name" value="NAD(P)-bd_dom_sf"/>
</dbReference>
<gene>
    <name evidence="2" type="ORF">SCP_1402250</name>
</gene>
<dbReference type="Proteomes" id="UP000287166">
    <property type="component" value="Unassembled WGS sequence"/>
</dbReference>
<keyword evidence="3" id="KW-1185">Reference proteome</keyword>
<dbReference type="PRINTS" id="PR00081">
    <property type="entry name" value="GDHRDH"/>
</dbReference>
<dbReference type="InParanoid" id="A0A401H349"/>
<dbReference type="PANTHER" id="PTHR47534:SF3">
    <property type="entry name" value="ALCOHOL DEHYDROGENASE-LIKE C-TERMINAL DOMAIN-CONTAINING PROTEIN"/>
    <property type="match status" value="1"/>
</dbReference>
<dbReference type="AlphaFoldDB" id="A0A401H349"/>
<dbReference type="InterPro" id="IPR002347">
    <property type="entry name" value="SDR_fam"/>
</dbReference>
<dbReference type="SUPFAM" id="SSF51735">
    <property type="entry name" value="NAD(P)-binding Rossmann-fold domains"/>
    <property type="match status" value="1"/>
</dbReference>
<accession>A0A401H349</accession>